<dbReference type="PANTHER" id="PTHR43280">
    <property type="entry name" value="ARAC-FAMILY TRANSCRIPTIONAL REGULATOR"/>
    <property type="match status" value="1"/>
</dbReference>
<keyword evidence="4" id="KW-1133">Transmembrane helix</keyword>
<dbReference type="SMART" id="SM00342">
    <property type="entry name" value="HTH_ARAC"/>
    <property type="match status" value="1"/>
</dbReference>
<dbReference type="InterPro" id="IPR020449">
    <property type="entry name" value="Tscrpt_reg_AraC-type_HTH"/>
</dbReference>
<keyword evidence="3" id="KW-0804">Transcription</keyword>
<feature type="transmembrane region" description="Helical" evidence="4">
    <location>
        <begin position="103"/>
        <end position="123"/>
    </location>
</feature>
<dbReference type="InterPro" id="IPR018060">
    <property type="entry name" value="HTH_AraC"/>
</dbReference>
<name>A0A2S0VMT0_9ALTE</name>
<keyword evidence="4" id="KW-0812">Transmembrane</keyword>
<dbReference type="Pfam" id="PF12833">
    <property type="entry name" value="HTH_18"/>
    <property type="match status" value="1"/>
</dbReference>
<dbReference type="PROSITE" id="PS00041">
    <property type="entry name" value="HTH_ARAC_FAMILY_1"/>
    <property type="match status" value="1"/>
</dbReference>
<evidence type="ECO:0000256" key="1">
    <source>
        <dbReference type="ARBA" id="ARBA00023015"/>
    </source>
</evidence>
<organism evidence="6 7">
    <name type="scientific">Saccharobesus litoralis</name>
    <dbReference type="NCBI Taxonomy" id="2172099"/>
    <lineage>
        <taxon>Bacteria</taxon>
        <taxon>Pseudomonadati</taxon>
        <taxon>Pseudomonadota</taxon>
        <taxon>Gammaproteobacteria</taxon>
        <taxon>Alteromonadales</taxon>
        <taxon>Alteromonadaceae</taxon>
        <taxon>Saccharobesus</taxon>
    </lineage>
</organism>
<dbReference type="SUPFAM" id="SSF46689">
    <property type="entry name" value="Homeodomain-like"/>
    <property type="match status" value="2"/>
</dbReference>
<evidence type="ECO:0000313" key="6">
    <source>
        <dbReference type="EMBL" id="AWB65527.1"/>
    </source>
</evidence>
<dbReference type="Proteomes" id="UP000244441">
    <property type="component" value="Chromosome"/>
</dbReference>
<dbReference type="AlphaFoldDB" id="A0A2S0VMT0"/>
<feature type="transmembrane region" description="Helical" evidence="4">
    <location>
        <begin position="171"/>
        <end position="190"/>
    </location>
</feature>
<feature type="domain" description="HTH araC/xylS-type" evidence="5">
    <location>
        <begin position="375"/>
        <end position="471"/>
    </location>
</feature>
<accession>A0A2S0VMT0</accession>
<evidence type="ECO:0000256" key="4">
    <source>
        <dbReference type="SAM" id="Phobius"/>
    </source>
</evidence>
<dbReference type="PROSITE" id="PS01124">
    <property type="entry name" value="HTH_ARAC_FAMILY_2"/>
    <property type="match status" value="1"/>
</dbReference>
<dbReference type="OrthoDB" id="2547276at2"/>
<feature type="transmembrane region" description="Helical" evidence="4">
    <location>
        <begin position="75"/>
        <end position="96"/>
    </location>
</feature>
<dbReference type="InterPro" id="IPR018062">
    <property type="entry name" value="HTH_AraC-typ_CS"/>
</dbReference>
<protein>
    <submittedName>
        <fullName evidence="6">AraC family transcriptional regulator</fullName>
    </submittedName>
</protein>
<keyword evidence="1" id="KW-0805">Transcription regulation</keyword>
<feature type="transmembrane region" description="Helical" evidence="4">
    <location>
        <begin position="196"/>
        <end position="213"/>
    </location>
</feature>
<proteinExistence type="predicted"/>
<evidence type="ECO:0000256" key="2">
    <source>
        <dbReference type="ARBA" id="ARBA00023125"/>
    </source>
</evidence>
<feature type="transmembrane region" description="Helical" evidence="4">
    <location>
        <begin position="41"/>
        <end position="63"/>
    </location>
</feature>
<dbReference type="EMBL" id="CP026604">
    <property type="protein sequence ID" value="AWB65527.1"/>
    <property type="molecule type" value="Genomic_DNA"/>
</dbReference>
<evidence type="ECO:0000256" key="3">
    <source>
        <dbReference type="ARBA" id="ARBA00023163"/>
    </source>
</evidence>
<dbReference type="KEGG" id="cate:C2869_03345"/>
<reference evidence="6 7" key="1">
    <citation type="submission" date="2018-01" db="EMBL/GenBank/DDBJ databases">
        <title>Genome sequence of a Cantenovulum-like bacteria.</title>
        <authorList>
            <person name="Tan W.R."/>
            <person name="Lau N.-S."/>
            <person name="Go F."/>
            <person name="Amirul A.-A.A."/>
        </authorList>
    </citation>
    <scope>NUCLEOTIDE SEQUENCE [LARGE SCALE GENOMIC DNA]</scope>
    <source>
        <strain evidence="6 7">CCB-QB4</strain>
    </source>
</reference>
<dbReference type="InterPro" id="IPR009057">
    <property type="entry name" value="Homeodomain-like_sf"/>
</dbReference>
<keyword evidence="2" id="KW-0238">DNA-binding</keyword>
<feature type="transmembrane region" description="Helical" evidence="4">
    <location>
        <begin position="143"/>
        <end position="164"/>
    </location>
</feature>
<dbReference type="GO" id="GO:0003700">
    <property type="term" value="F:DNA-binding transcription factor activity"/>
    <property type="evidence" value="ECO:0007669"/>
    <property type="project" value="InterPro"/>
</dbReference>
<sequence length="476" mass="53850">MQETLIEWPIFVRAVIPFTAAHLFLMVLIYFTLVRRYIGEAYIYLAIFLGSFALFLCGPLVNVLPFTELKPWYSLFRNLLLFSIGIPTLVNGLFILAQRKLPLALSLLPYAIGLGWSIFFALTSFRYAALGLPALQGMNITDAWAGQIATIALILIAPCIYLLTTKPSKKVAMYIYGVLSFCTFMIIGNASRAWEVYYAGSSLTAIIWGWVVVKDIQRTSRKAEQHHQHEKALAKAQFATASKQAFSEFYPAELDVKYPFKEREELIEVVKTASHGLVEQYAKTLTIALQQYTNDNLATFKLRTRELMFMLYDVTIFASGESQPLIRRLESVGQEIEQCQDLEQIQENVIGECLYLVSVIAAQPTRSTDSNDLVDSIKSFVLNNYYKEFSNHDIAKAIGTSQSHMMKVFKQVTGTTINQFLVEIRIEKAKQRLLSQNVTDTALDVGFNNSTYFATVFKKHTGLSPKQYQKLAKQQG</sequence>
<gene>
    <name evidence="6" type="ORF">C2869_03345</name>
</gene>
<dbReference type="Gene3D" id="1.10.10.60">
    <property type="entry name" value="Homeodomain-like"/>
    <property type="match status" value="2"/>
</dbReference>
<dbReference type="GO" id="GO:0043565">
    <property type="term" value="F:sequence-specific DNA binding"/>
    <property type="evidence" value="ECO:0007669"/>
    <property type="project" value="InterPro"/>
</dbReference>
<dbReference type="RefSeq" id="WP_108601603.1">
    <property type="nucleotide sequence ID" value="NZ_CP026604.1"/>
</dbReference>
<dbReference type="PRINTS" id="PR00032">
    <property type="entry name" value="HTHARAC"/>
</dbReference>
<feature type="transmembrane region" description="Helical" evidence="4">
    <location>
        <begin position="12"/>
        <end position="34"/>
    </location>
</feature>
<keyword evidence="4" id="KW-0472">Membrane</keyword>
<dbReference type="PANTHER" id="PTHR43280:SF2">
    <property type="entry name" value="HTH-TYPE TRANSCRIPTIONAL REGULATOR EXSA"/>
    <property type="match status" value="1"/>
</dbReference>
<keyword evidence="7" id="KW-1185">Reference proteome</keyword>
<evidence type="ECO:0000313" key="7">
    <source>
        <dbReference type="Proteomes" id="UP000244441"/>
    </source>
</evidence>
<evidence type="ECO:0000259" key="5">
    <source>
        <dbReference type="PROSITE" id="PS01124"/>
    </source>
</evidence>